<feature type="binding site" evidence="15">
    <location>
        <position position="159"/>
    </location>
    <ligand>
        <name>NADP(+)</name>
        <dbReference type="ChEBI" id="CHEBI:58349"/>
    </ligand>
</feature>
<feature type="binding site" evidence="15">
    <location>
        <position position="294"/>
    </location>
    <ligand>
        <name>substrate</name>
    </ligand>
</feature>
<comment type="similarity">
    <text evidence="4 13">In the N-terminal section; belongs to the cytidine and deoxycytidylate deaminase family.</text>
</comment>
<feature type="binding site" evidence="15">
    <location>
        <begin position="296"/>
        <end position="302"/>
    </location>
    <ligand>
        <name>NADP(+)</name>
        <dbReference type="ChEBI" id="CHEBI:58349"/>
    </ligand>
</feature>
<comment type="function">
    <text evidence="1 13">Converts 2,5-diamino-6-(ribosylamino)-4(3h)-pyrimidinone 5'-phosphate into 5-amino-6-(ribosylamino)-2,4(1h,3h)-pyrimidinedione 5'-phosphate.</text>
</comment>
<evidence type="ECO:0000256" key="6">
    <source>
        <dbReference type="ARBA" id="ARBA00022619"/>
    </source>
</evidence>
<keyword evidence="10 13" id="KW-0521">NADP</keyword>
<dbReference type="SUPFAM" id="SSF53597">
    <property type="entry name" value="Dihydrofolate reductase-like"/>
    <property type="match status" value="1"/>
</dbReference>
<dbReference type="InterPro" id="IPR002734">
    <property type="entry name" value="RibDG_C"/>
</dbReference>
<dbReference type="PANTHER" id="PTHR38011">
    <property type="entry name" value="DIHYDROFOLATE REDUCTASE FAMILY PROTEIN (AFU_ORTHOLOGUE AFUA_8G06820)"/>
    <property type="match status" value="1"/>
</dbReference>
<feature type="binding site" evidence="15">
    <location>
        <position position="212"/>
    </location>
    <ligand>
        <name>substrate</name>
    </ligand>
</feature>
<dbReference type="EC" id="3.5.4.26" evidence="13"/>
<evidence type="ECO:0000256" key="2">
    <source>
        <dbReference type="ARBA" id="ARBA00004882"/>
    </source>
</evidence>
<evidence type="ECO:0000256" key="8">
    <source>
        <dbReference type="ARBA" id="ARBA00022801"/>
    </source>
</evidence>
<feature type="binding site" evidence="16">
    <location>
        <position position="55"/>
    </location>
    <ligand>
        <name>Zn(2+)</name>
        <dbReference type="ChEBI" id="CHEBI:29105"/>
        <note>catalytic</note>
    </ligand>
</feature>
<dbReference type="UniPathway" id="UPA00275">
    <property type="reaction ID" value="UER00401"/>
</dbReference>
<keyword evidence="12" id="KW-0511">Multifunctional enzyme</keyword>
<evidence type="ECO:0000256" key="3">
    <source>
        <dbReference type="ARBA" id="ARBA00004910"/>
    </source>
</evidence>
<name>A0A1G6C699_9GAMM</name>
<evidence type="ECO:0000256" key="13">
    <source>
        <dbReference type="PIRNR" id="PIRNR006769"/>
    </source>
</evidence>
<dbReference type="InterPro" id="IPR016192">
    <property type="entry name" value="APOBEC/CMP_deaminase_Zn-bd"/>
</dbReference>
<keyword evidence="6 13" id="KW-0686">Riboflavin biosynthesis</keyword>
<evidence type="ECO:0000256" key="12">
    <source>
        <dbReference type="ARBA" id="ARBA00023268"/>
    </source>
</evidence>
<evidence type="ECO:0000313" key="19">
    <source>
        <dbReference type="Proteomes" id="UP000199626"/>
    </source>
</evidence>
<dbReference type="OrthoDB" id="9800865at2"/>
<feature type="binding site" evidence="16">
    <location>
        <position position="89"/>
    </location>
    <ligand>
        <name>Zn(2+)</name>
        <dbReference type="ChEBI" id="CHEBI:29105"/>
        <note>catalytic</note>
    </ligand>
</feature>
<proteinExistence type="inferred from homology"/>
<dbReference type="CDD" id="cd01284">
    <property type="entry name" value="Riboflavin_deaminase-reductase"/>
    <property type="match status" value="1"/>
</dbReference>
<comment type="pathway">
    <text evidence="3 13">Cofactor biosynthesis; riboflavin biosynthesis; 5-amino-6-(D-ribitylamino)uracil from GTP: step 3/4.</text>
</comment>
<feature type="binding site" evidence="16">
    <location>
        <position position="80"/>
    </location>
    <ligand>
        <name>Zn(2+)</name>
        <dbReference type="ChEBI" id="CHEBI:29105"/>
        <note>catalytic</note>
    </ligand>
</feature>
<evidence type="ECO:0000256" key="7">
    <source>
        <dbReference type="ARBA" id="ARBA00022723"/>
    </source>
</evidence>
<dbReference type="STRING" id="1159017.SAMN02927930_01088"/>
<keyword evidence="19" id="KW-1185">Reference proteome</keyword>
<feature type="binding site" evidence="15">
    <location>
        <position position="205"/>
    </location>
    <ligand>
        <name>NADP(+)</name>
        <dbReference type="ChEBI" id="CHEBI:58349"/>
    </ligand>
</feature>
<comment type="similarity">
    <text evidence="5 13">In the C-terminal section; belongs to the HTP reductase family.</text>
</comment>
<dbReference type="FunFam" id="3.40.140.10:FF:000025">
    <property type="entry name" value="Riboflavin biosynthesis protein RibD"/>
    <property type="match status" value="1"/>
</dbReference>
<dbReference type="Gene3D" id="3.40.140.10">
    <property type="entry name" value="Cytidine Deaminase, domain 2"/>
    <property type="match status" value="1"/>
</dbReference>
<feature type="binding site" evidence="15">
    <location>
        <position position="209"/>
    </location>
    <ligand>
        <name>substrate</name>
    </ligand>
</feature>
<keyword evidence="9 13" id="KW-0862">Zinc</keyword>
<dbReference type="Proteomes" id="UP000199626">
    <property type="component" value="Unassembled WGS sequence"/>
</dbReference>
<sequence>MTNVKVIHQKYMQRALELAALGRFSSMPNPMVGCVIVADGTIVGEGWHAKAGEPHAEVHALRAAGAAARGATAYVTLEPCSHHGRTPPCVDALLAAGIGHVVIAMEDPNPLVSGQGIARLRDQGVAVTVGILADAARRLNQGFVARMERQRPWLQVKMAASIDGKTALVNGESQWITSPQARQDVHRWRAQSGAILSSAATVLADGARLTARHPHAQQQPLRVIIDSKGLLTADLPLFKETSPILLVQAEETPVVAFPEHVERLILPLTESGNIDLPALFQALAEKQVNRVWTECGAQLAGALLQANLVDELVIYLAPKLIGAAGLSLVALPEYTAMAQIPELTFTDVRQVGDDLRIIAEPRMTLGDQLL</sequence>
<evidence type="ECO:0000256" key="4">
    <source>
        <dbReference type="ARBA" id="ARBA00005259"/>
    </source>
</evidence>
<dbReference type="Pfam" id="PF01872">
    <property type="entry name" value="RibD_C"/>
    <property type="match status" value="1"/>
</dbReference>
<feature type="binding site" evidence="15">
    <location>
        <position position="201"/>
    </location>
    <ligand>
        <name>NADP(+)</name>
        <dbReference type="ChEBI" id="CHEBI:58349"/>
    </ligand>
</feature>
<evidence type="ECO:0000256" key="1">
    <source>
        <dbReference type="ARBA" id="ARBA00002151"/>
    </source>
</evidence>
<dbReference type="InterPro" id="IPR050765">
    <property type="entry name" value="Riboflavin_Biosynth_HTPR"/>
</dbReference>
<feature type="binding site" evidence="15">
    <location>
        <position position="189"/>
    </location>
    <ligand>
        <name>substrate</name>
    </ligand>
</feature>
<dbReference type="PANTHER" id="PTHR38011:SF7">
    <property type="entry name" value="2,5-DIAMINO-6-RIBOSYLAMINO-4(3H)-PYRIMIDINONE 5'-PHOSPHATE REDUCTASE"/>
    <property type="match status" value="1"/>
</dbReference>
<evidence type="ECO:0000256" key="10">
    <source>
        <dbReference type="ARBA" id="ARBA00022857"/>
    </source>
</evidence>
<dbReference type="GO" id="GO:0008703">
    <property type="term" value="F:5-amino-6-(5-phosphoribosylamino)uracil reductase activity"/>
    <property type="evidence" value="ECO:0007669"/>
    <property type="project" value="UniProtKB-EC"/>
</dbReference>
<dbReference type="SUPFAM" id="SSF53927">
    <property type="entry name" value="Cytidine deaminase-like"/>
    <property type="match status" value="1"/>
</dbReference>
<feature type="binding site" evidence="15">
    <location>
        <position position="227"/>
    </location>
    <ligand>
        <name>NADP(+)</name>
        <dbReference type="ChEBI" id="CHEBI:58349"/>
    </ligand>
</feature>
<keyword evidence="11 13" id="KW-0560">Oxidoreductase</keyword>
<comment type="catalytic activity">
    <reaction evidence="13">
        <text>2,5-diamino-6-hydroxy-4-(5-phosphoribosylamino)-pyrimidine + H2O + H(+) = 5-amino-6-(5-phospho-D-ribosylamino)uracil + NH4(+)</text>
        <dbReference type="Rhea" id="RHEA:21868"/>
        <dbReference type="ChEBI" id="CHEBI:15377"/>
        <dbReference type="ChEBI" id="CHEBI:15378"/>
        <dbReference type="ChEBI" id="CHEBI:28938"/>
        <dbReference type="ChEBI" id="CHEBI:58453"/>
        <dbReference type="ChEBI" id="CHEBI:58614"/>
        <dbReference type="EC" id="3.5.4.26"/>
    </reaction>
</comment>
<dbReference type="InterPro" id="IPR002125">
    <property type="entry name" value="CMP_dCMP_dom"/>
</dbReference>
<dbReference type="PROSITE" id="PS00903">
    <property type="entry name" value="CYT_DCMP_DEAMINASES_1"/>
    <property type="match status" value="1"/>
</dbReference>
<evidence type="ECO:0000256" key="16">
    <source>
        <dbReference type="PIRSR" id="PIRSR006769-3"/>
    </source>
</evidence>
<feature type="domain" description="CMP/dCMP-type deaminase" evidence="17">
    <location>
        <begin position="6"/>
        <end position="128"/>
    </location>
</feature>
<evidence type="ECO:0000256" key="9">
    <source>
        <dbReference type="ARBA" id="ARBA00022833"/>
    </source>
</evidence>
<dbReference type="GO" id="GO:0008835">
    <property type="term" value="F:diaminohydroxyphosphoribosylaminopyrimidine deaminase activity"/>
    <property type="evidence" value="ECO:0007669"/>
    <property type="project" value="UniProtKB-EC"/>
</dbReference>
<organism evidence="18 19">
    <name type="scientific">Pseudidiomarina indica</name>
    <dbReference type="NCBI Taxonomy" id="1159017"/>
    <lineage>
        <taxon>Bacteria</taxon>
        <taxon>Pseudomonadati</taxon>
        <taxon>Pseudomonadota</taxon>
        <taxon>Gammaproteobacteria</taxon>
        <taxon>Alteromonadales</taxon>
        <taxon>Idiomarinaceae</taxon>
        <taxon>Pseudidiomarina</taxon>
    </lineage>
</organism>
<comment type="cofactor">
    <cofactor evidence="13 16">
        <name>Zn(2+)</name>
        <dbReference type="ChEBI" id="CHEBI:29105"/>
    </cofactor>
    <text evidence="13 16">Binds 1 zinc ion.</text>
</comment>
<accession>A0A1G6C699</accession>
<evidence type="ECO:0000259" key="17">
    <source>
        <dbReference type="PROSITE" id="PS51747"/>
    </source>
</evidence>
<dbReference type="InterPro" id="IPR016193">
    <property type="entry name" value="Cytidine_deaminase-like"/>
</dbReference>
<dbReference type="AlphaFoldDB" id="A0A1G6C699"/>
<evidence type="ECO:0000313" key="18">
    <source>
        <dbReference type="EMBL" id="SDB28351.1"/>
    </source>
</evidence>
<evidence type="ECO:0000256" key="15">
    <source>
        <dbReference type="PIRSR" id="PIRSR006769-2"/>
    </source>
</evidence>
<dbReference type="RefSeq" id="WP_092592555.1">
    <property type="nucleotide sequence ID" value="NZ_FMXN01000005.1"/>
</dbReference>
<dbReference type="PIRSF" id="PIRSF006769">
    <property type="entry name" value="RibD"/>
    <property type="match status" value="1"/>
</dbReference>
<keyword evidence="8 13" id="KW-0378">Hydrolase</keyword>
<dbReference type="PROSITE" id="PS51747">
    <property type="entry name" value="CYT_DCMP_DEAMINASES_2"/>
    <property type="match status" value="1"/>
</dbReference>
<dbReference type="NCBIfam" id="TIGR00227">
    <property type="entry name" value="ribD_Cterm"/>
    <property type="match status" value="1"/>
</dbReference>
<dbReference type="InterPro" id="IPR011549">
    <property type="entry name" value="RibD_C"/>
</dbReference>
<dbReference type="InterPro" id="IPR024072">
    <property type="entry name" value="DHFR-like_dom_sf"/>
</dbReference>
<feature type="binding site" evidence="15">
    <location>
        <position position="173"/>
    </location>
    <ligand>
        <name>substrate</name>
    </ligand>
</feature>
<dbReference type="NCBIfam" id="TIGR00326">
    <property type="entry name" value="eubact_ribD"/>
    <property type="match status" value="1"/>
</dbReference>
<feature type="binding site" evidence="15">
    <location>
        <position position="175"/>
    </location>
    <ligand>
        <name>NADP(+)</name>
        <dbReference type="ChEBI" id="CHEBI:58349"/>
    </ligand>
</feature>
<dbReference type="GO" id="GO:0050661">
    <property type="term" value="F:NADP binding"/>
    <property type="evidence" value="ECO:0007669"/>
    <property type="project" value="InterPro"/>
</dbReference>
<comment type="catalytic activity">
    <reaction evidence="13">
        <text>5-amino-6-(5-phospho-D-ribitylamino)uracil + NADP(+) = 5-amino-6-(5-phospho-D-ribosylamino)uracil + NADPH + H(+)</text>
        <dbReference type="Rhea" id="RHEA:17845"/>
        <dbReference type="ChEBI" id="CHEBI:15378"/>
        <dbReference type="ChEBI" id="CHEBI:57783"/>
        <dbReference type="ChEBI" id="CHEBI:58349"/>
        <dbReference type="ChEBI" id="CHEBI:58421"/>
        <dbReference type="ChEBI" id="CHEBI:58453"/>
        <dbReference type="EC" id="1.1.1.193"/>
    </reaction>
</comment>
<dbReference type="EMBL" id="FMXN01000005">
    <property type="protein sequence ID" value="SDB28351.1"/>
    <property type="molecule type" value="Genomic_DNA"/>
</dbReference>
<dbReference type="Pfam" id="PF00383">
    <property type="entry name" value="dCMP_cyt_deam_1"/>
    <property type="match status" value="1"/>
</dbReference>
<evidence type="ECO:0000256" key="11">
    <source>
        <dbReference type="ARBA" id="ARBA00023002"/>
    </source>
</evidence>
<comment type="pathway">
    <text evidence="2 13">Cofactor biosynthesis; riboflavin biosynthesis; 5-amino-6-(D-ribitylamino)uracil from GTP: step 2/4.</text>
</comment>
<dbReference type="EC" id="1.1.1.193" evidence="13"/>
<keyword evidence="7 13" id="KW-0479">Metal-binding</keyword>
<dbReference type="GO" id="GO:0008270">
    <property type="term" value="F:zinc ion binding"/>
    <property type="evidence" value="ECO:0007669"/>
    <property type="project" value="InterPro"/>
</dbReference>
<evidence type="ECO:0000256" key="5">
    <source>
        <dbReference type="ARBA" id="ARBA00007417"/>
    </source>
</evidence>
<reference evidence="19" key="1">
    <citation type="submission" date="2016-10" db="EMBL/GenBank/DDBJ databases">
        <authorList>
            <person name="Varghese N."/>
            <person name="Submissions S."/>
        </authorList>
    </citation>
    <scope>NUCLEOTIDE SEQUENCE [LARGE SCALE GENOMIC DNA]</scope>
    <source>
        <strain evidence="19">CGMCC 1.10824</strain>
    </source>
</reference>
<protein>
    <recommendedName>
        <fullName evidence="13">Riboflavin biosynthesis protein RibD</fullName>
    </recommendedName>
    <domain>
        <recommendedName>
            <fullName evidence="13">Diaminohydroxyphosphoribosylaminopyrimidine deaminase</fullName>
            <shortName evidence="13">DRAP deaminase</shortName>
            <ecNumber evidence="13">3.5.4.26</ecNumber>
        </recommendedName>
        <alternativeName>
            <fullName evidence="13">Riboflavin-specific deaminase</fullName>
        </alternativeName>
    </domain>
    <domain>
        <recommendedName>
            <fullName evidence="13">5-amino-6-(5-phosphoribosylamino)uracil reductase</fullName>
            <ecNumber evidence="13">1.1.1.193</ecNumber>
        </recommendedName>
        <alternativeName>
            <fullName evidence="13">HTP reductase</fullName>
        </alternativeName>
    </domain>
</protein>
<gene>
    <name evidence="18" type="ORF">SAMN02927930_01088</name>
</gene>
<dbReference type="GO" id="GO:0009231">
    <property type="term" value="P:riboflavin biosynthetic process"/>
    <property type="evidence" value="ECO:0007669"/>
    <property type="project" value="UniProtKB-UniPathway"/>
</dbReference>
<dbReference type="InterPro" id="IPR004794">
    <property type="entry name" value="Eubact_RibD"/>
</dbReference>
<feature type="active site" description="Proton donor" evidence="14">
    <location>
        <position position="57"/>
    </location>
</feature>
<dbReference type="Gene3D" id="3.40.430.10">
    <property type="entry name" value="Dihydrofolate Reductase, subunit A"/>
    <property type="match status" value="1"/>
</dbReference>
<evidence type="ECO:0000256" key="14">
    <source>
        <dbReference type="PIRSR" id="PIRSR006769-1"/>
    </source>
</evidence>